<keyword evidence="2" id="KW-1185">Reference proteome</keyword>
<gene>
    <name evidence="1" type="ORF">HA50_28390</name>
</gene>
<dbReference type="AlphaFoldDB" id="A0A1X1EG55"/>
<dbReference type="Proteomes" id="UP000193749">
    <property type="component" value="Unassembled WGS sequence"/>
</dbReference>
<dbReference type="EMBL" id="MLJI01000003">
    <property type="protein sequence ID" value="ORM87859.1"/>
    <property type="molecule type" value="Genomic_DNA"/>
</dbReference>
<sequence>MNHNFMGVIDDFFAKQEKNCLVDCHSPIRIVMKNNTIINIDISEEMIVLWAAIADYNMSEIERVAQMFDETRLGFENKTGEVSELNIIDGEIVLSSCIKMENILCINAFSERISAFSQCNNELMY</sequence>
<comment type="caution">
    <text evidence="1">The sequence shown here is derived from an EMBL/GenBank/DDBJ whole genome shotgun (WGS) entry which is preliminary data.</text>
</comment>
<evidence type="ECO:0000313" key="2">
    <source>
        <dbReference type="Proteomes" id="UP000193749"/>
    </source>
</evidence>
<reference evidence="1 2" key="1">
    <citation type="journal article" date="2017" name="Antonie Van Leeuwenhoek">
        <title>Phylogenomic resolution of the bacterial genus Pantoea and its relationship with Erwinia and Tatumella.</title>
        <authorList>
            <person name="Palmer M."/>
            <person name="Steenkamp E.T."/>
            <person name="Coetzee M.P."/>
            <person name="Chan W.Y."/>
            <person name="van Zyl E."/>
            <person name="De Maayer P."/>
            <person name="Coutinho T.A."/>
            <person name="Blom J."/>
            <person name="Smits T.H."/>
            <person name="Duffy B."/>
            <person name="Venter S.N."/>
        </authorList>
    </citation>
    <scope>NUCLEOTIDE SEQUENCE [LARGE SCALE GENOMIC DNA]</scope>
    <source>
        <strain evidence="1 2">LMG 2657</strain>
    </source>
</reference>
<proteinExistence type="predicted"/>
<evidence type="ECO:0000313" key="1">
    <source>
        <dbReference type="EMBL" id="ORM87859.1"/>
    </source>
</evidence>
<organism evidence="1 2">
    <name type="scientific">Pantoea cypripedii</name>
    <name type="common">Pectobacterium cypripedii</name>
    <name type="synonym">Erwinia cypripedii</name>
    <dbReference type="NCBI Taxonomy" id="55209"/>
    <lineage>
        <taxon>Bacteria</taxon>
        <taxon>Pseudomonadati</taxon>
        <taxon>Pseudomonadota</taxon>
        <taxon>Gammaproteobacteria</taxon>
        <taxon>Enterobacterales</taxon>
        <taxon>Erwiniaceae</taxon>
        <taxon>Pantoea</taxon>
    </lineage>
</organism>
<name>A0A1X1EG55_PANCY</name>
<accession>A0A1X1EG55</accession>
<dbReference type="SUPFAM" id="SSF69635">
    <property type="entry name" value="Type III secretory system chaperone-like"/>
    <property type="match status" value="1"/>
</dbReference>
<dbReference type="Gene3D" id="3.30.1460.10">
    <property type="match status" value="1"/>
</dbReference>
<dbReference type="RefSeq" id="WP_084880767.1">
    <property type="nucleotide sequence ID" value="NZ_JAGGMY010000004.1"/>
</dbReference>
<protein>
    <submittedName>
        <fullName evidence="1">Uncharacterized protein</fullName>
    </submittedName>
</protein>